<feature type="transmembrane region" description="Helical" evidence="6">
    <location>
        <begin position="187"/>
        <end position="208"/>
    </location>
</feature>
<comment type="similarity">
    <text evidence="2">Belongs to the EamA transporter family.</text>
</comment>
<feature type="transmembrane region" description="Helical" evidence="6">
    <location>
        <begin position="101"/>
        <end position="122"/>
    </location>
</feature>
<dbReference type="InterPro" id="IPR050638">
    <property type="entry name" value="AA-Vitamin_Transporters"/>
</dbReference>
<dbReference type="Pfam" id="PF00892">
    <property type="entry name" value="EamA"/>
    <property type="match status" value="2"/>
</dbReference>
<protein>
    <submittedName>
        <fullName evidence="8">DMT family transporter</fullName>
    </submittedName>
</protein>
<feature type="transmembrane region" description="Helical" evidence="6">
    <location>
        <begin position="276"/>
        <end position="294"/>
    </location>
</feature>
<dbReference type="PANTHER" id="PTHR32322">
    <property type="entry name" value="INNER MEMBRANE TRANSPORTER"/>
    <property type="match status" value="1"/>
</dbReference>
<dbReference type="EMBL" id="JADEYS010000021">
    <property type="protein sequence ID" value="MBE9399025.1"/>
    <property type="molecule type" value="Genomic_DNA"/>
</dbReference>
<feature type="transmembrane region" description="Helical" evidence="6">
    <location>
        <begin position="159"/>
        <end position="180"/>
    </location>
</feature>
<name>A0A8J7FCI9_9GAMM</name>
<keyword evidence="3 6" id="KW-0812">Transmembrane</keyword>
<evidence type="ECO:0000256" key="4">
    <source>
        <dbReference type="ARBA" id="ARBA00022989"/>
    </source>
</evidence>
<evidence type="ECO:0000256" key="3">
    <source>
        <dbReference type="ARBA" id="ARBA00022692"/>
    </source>
</evidence>
<keyword evidence="9" id="KW-1185">Reference proteome</keyword>
<evidence type="ECO:0000256" key="2">
    <source>
        <dbReference type="ARBA" id="ARBA00007362"/>
    </source>
</evidence>
<evidence type="ECO:0000313" key="9">
    <source>
        <dbReference type="Proteomes" id="UP000640333"/>
    </source>
</evidence>
<feature type="transmembrane region" description="Helical" evidence="6">
    <location>
        <begin position="220"/>
        <end position="239"/>
    </location>
</feature>
<dbReference type="Gene3D" id="1.10.3730.20">
    <property type="match status" value="1"/>
</dbReference>
<accession>A0A8J7FCI9</accession>
<feature type="transmembrane region" description="Helical" evidence="6">
    <location>
        <begin position="134"/>
        <end position="153"/>
    </location>
</feature>
<dbReference type="RefSeq" id="WP_193954719.1">
    <property type="nucleotide sequence ID" value="NZ_JADEYS010000021.1"/>
</dbReference>
<comment type="subcellular location">
    <subcellularLocation>
        <location evidence="1">Membrane</location>
        <topology evidence="1">Multi-pass membrane protein</topology>
    </subcellularLocation>
</comment>
<feature type="domain" description="EamA" evidence="7">
    <location>
        <begin position="12"/>
        <end position="144"/>
    </location>
</feature>
<keyword evidence="4 6" id="KW-1133">Transmembrane helix</keyword>
<feature type="transmembrane region" description="Helical" evidence="6">
    <location>
        <begin position="72"/>
        <end position="89"/>
    </location>
</feature>
<organism evidence="8 9">
    <name type="scientific">Pontibacterium sinense</name>
    <dbReference type="NCBI Taxonomy" id="2781979"/>
    <lineage>
        <taxon>Bacteria</taxon>
        <taxon>Pseudomonadati</taxon>
        <taxon>Pseudomonadota</taxon>
        <taxon>Gammaproteobacteria</taxon>
        <taxon>Oceanospirillales</taxon>
        <taxon>Oceanospirillaceae</taxon>
        <taxon>Pontibacterium</taxon>
    </lineage>
</organism>
<dbReference type="PANTHER" id="PTHR32322:SF2">
    <property type="entry name" value="EAMA DOMAIN-CONTAINING PROTEIN"/>
    <property type="match status" value="1"/>
</dbReference>
<evidence type="ECO:0000256" key="1">
    <source>
        <dbReference type="ARBA" id="ARBA00004141"/>
    </source>
</evidence>
<evidence type="ECO:0000259" key="7">
    <source>
        <dbReference type="Pfam" id="PF00892"/>
    </source>
</evidence>
<gene>
    <name evidence="8" type="ORF">IOQ59_17335</name>
</gene>
<feature type="transmembrane region" description="Helical" evidence="6">
    <location>
        <begin position="44"/>
        <end position="60"/>
    </location>
</feature>
<sequence>MHTFFHSHDLLRGLFYGLLAALIWSGHSTATTLGLEAGLSPTDITGLRVLVAGGLLWPYLLKRRKLVRRLGFWRCLLMICCVGVPYGFLNSAGLQFAPVSHAGVICLGLVPLASMVLARWLFGQALTLRALLSMAVMLGGLTIFATGISGIATGTVNSWFGDLLFLICACLWALFGICAARWQVPSLLAVAITSVGSMPFVGFWLGFWPPNFSAIALSDWVFQAFYQGVLVAGVAIYAISRAGAALGAQKSALFSALAPCGASLVGGWVLSQPVSAMQWLGITVVTVGMVLAMLSKPVPSTSDQESHVSKKFTDA</sequence>
<dbReference type="Proteomes" id="UP000640333">
    <property type="component" value="Unassembled WGS sequence"/>
</dbReference>
<feature type="domain" description="EamA" evidence="7">
    <location>
        <begin position="160"/>
        <end position="293"/>
    </location>
</feature>
<proteinExistence type="inferred from homology"/>
<dbReference type="SUPFAM" id="SSF103481">
    <property type="entry name" value="Multidrug resistance efflux transporter EmrE"/>
    <property type="match status" value="2"/>
</dbReference>
<comment type="caution">
    <text evidence="8">The sequence shown here is derived from an EMBL/GenBank/DDBJ whole genome shotgun (WGS) entry which is preliminary data.</text>
</comment>
<feature type="transmembrane region" description="Helical" evidence="6">
    <location>
        <begin position="251"/>
        <end position="270"/>
    </location>
</feature>
<dbReference type="AlphaFoldDB" id="A0A8J7FCI9"/>
<reference evidence="8" key="1">
    <citation type="submission" date="2020-10" db="EMBL/GenBank/DDBJ databases">
        <title>Bacterium isolated from coastal waters sediment.</title>
        <authorList>
            <person name="Chen R.-J."/>
            <person name="Lu D.-C."/>
            <person name="Zhu K.-L."/>
            <person name="Du Z.-J."/>
        </authorList>
    </citation>
    <scope>NUCLEOTIDE SEQUENCE</scope>
    <source>
        <strain evidence="8">N1Y112</strain>
    </source>
</reference>
<evidence type="ECO:0000256" key="6">
    <source>
        <dbReference type="SAM" id="Phobius"/>
    </source>
</evidence>
<evidence type="ECO:0000256" key="5">
    <source>
        <dbReference type="ARBA" id="ARBA00023136"/>
    </source>
</evidence>
<dbReference type="InterPro" id="IPR037185">
    <property type="entry name" value="EmrE-like"/>
</dbReference>
<evidence type="ECO:0000313" key="8">
    <source>
        <dbReference type="EMBL" id="MBE9399025.1"/>
    </source>
</evidence>
<dbReference type="InterPro" id="IPR000620">
    <property type="entry name" value="EamA_dom"/>
</dbReference>
<dbReference type="GO" id="GO:0016020">
    <property type="term" value="C:membrane"/>
    <property type="evidence" value="ECO:0007669"/>
    <property type="project" value="UniProtKB-SubCell"/>
</dbReference>
<keyword evidence="5 6" id="KW-0472">Membrane</keyword>